<gene>
    <name evidence="4" type="ORF">A3K89_18820</name>
</gene>
<sequence length="241" mass="26149">MVTPVHSADSVRHTDRMWDATGSLRTAIDGLEFLEQLGHGTLPLDAFRFYIEQDRLYLAGYTKALAILASRAPDATTAAFWATSAASAVDEASLHEQLLSGSALPPSDARVEHSPTCLGYTSYLIATAATEPYPVAAAAILPCFWIYADVAARLAGAAQDVLARDPEHPYARWVSTYDSDEFRDIVSAARTLVDEAADGATEAQREAMVDAFVIATRYELSFWDTALHPMPWSHSRSAVAP</sequence>
<proteinExistence type="inferred from homology"/>
<dbReference type="Gene3D" id="1.20.910.10">
    <property type="entry name" value="Heme oxygenase-like"/>
    <property type="match status" value="1"/>
</dbReference>
<dbReference type="InterPro" id="IPR016084">
    <property type="entry name" value="Haem_Oase-like_multi-hlx"/>
</dbReference>
<dbReference type="PANTHER" id="PTHR43198:SF2">
    <property type="entry name" value="SI:CH1073-67J19.1-RELATED"/>
    <property type="match status" value="1"/>
</dbReference>
<dbReference type="NCBIfam" id="TIGR04306">
    <property type="entry name" value="salvage_TenA"/>
    <property type="match status" value="1"/>
</dbReference>
<name>A0A177YL88_9NOCA</name>
<dbReference type="UniPathway" id="UPA00060"/>
<dbReference type="Proteomes" id="UP000077519">
    <property type="component" value="Unassembled WGS sequence"/>
</dbReference>
<dbReference type="AlphaFoldDB" id="A0A177YL88"/>
<comment type="catalytic activity">
    <reaction evidence="2">
        <text>4-amino-5-aminomethyl-2-methylpyrimidine + H2O = 4-amino-5-hydroxymethyl-2-methylpyrimidine + NH4(+)</text>
        <dbReference type="Rhea" id="RHEA:31799"/>
        <dbReference type="ChEBI" id="CHEBI:15377"/>
        <dbReference type="ChEBI" id="CHEBI:16892"/>
        <dbReference type="ChEBI" id="CHEBI:28938"/>
        <dbReference type="ChEBI" id="CHEBI:63416"/>
        <dbReference type="EC" id="3.5.99.2"/>
    </reaction>
</comment>
<evidence type="ECO:0000256" key="1">
    <source>
        <dbReference type="ARBA" id="ARBA00004948"/>
    </source>
</evidence>
<keyword evidence="5" id="KW-1185">Reference proteome</keyword>
<dbReference type="InterPro" id="IPR050967">
    <property type="entry name" value="Thiamine_Salvage_TenA"/>
</dbReference>
<dbReference type="Pfam" id="PF03070">
    <property type="entry name" value="TENA_THI-4"/>
    <property type="match status" value="1"/>
</dbReference>
<dbReference type="InterPro" id="IPR027574">
    <property type="entry name" value="Thiaminase_II"/>
</dbReference>
<dbReference type="PANTHER" id="PTHR43198">
    <property type="entry name" value="BIFUNCTIONAL TH2 PROTEIN"/>
    <property type="match status" value="1"/>
</dbReference>
<evidence type="ECO:0000259" key="3">
    <source>
        <dbReference type="Pfam" id="PF03070"/>
    </source>
</evidence>
<dbReference type="GO" id="GO:0009228">
    <property type="term" value="P:thiamine biosynthetic process"/>
    <property type="evidence" value="ECO:0007669"/>
    <property type="project" value="UniProtKB-KW"/>
</dbReference>
<dbReference type="GO" id="GO:0050334">
    <property type="term" value="F:thiaminase activity"/>
    <property type="evidence" value="ECO:0007669"/>
    <property type="project" value="UniProtKB-EC"/>
</dbReference>
<comment type="caution">
    <text evidence="4">The sequence shown here is derived from an EMBL/GenBank/DDBJ whole genome shotgun (WGS) entry which is preliminary data.</text>
</comment>
<organism evidence="4 5">
    <name type="scientific">Rhodococcoides kyotonense</name>
    <dbReference type="NCBI Taxonomy" id="398843"/>
    <lineage>
        <taxon>Bacteria</taxon>
        <taxon>Bacillati</taxon>
        <taxon>Actinomycetota</taxon>
        <taxon>Actinomycetes</taxon>
        <taxon>Mycobacteriales</taxon>
        <taxon>Nocardiaceae</taxon>
        <taxon>Rhodococcoides</taxon>
    </lineage>
</organism>
<dbReference type="EC" id="3.5.99.2" evidence="2"/>
<evidence type="ECO:0000313" key="5">
    <source>
        <dbReference type="Proteomes" id="UP000077519"/>
    </source>
</evidence>
<evidence type="ECO:0000256" key="2">
    <source>
        <dbReference type="RuleBase" id="RU363093"/>
    </source>
</evidence>
<comment type="similarity">
    <text evidence="2">Belongs to the TenA family.</text>
</comment>
<dbReference type="CDD" id="cd19365">
    <property type="entry name" value="TenA_C-like"/>
    <property type="match status" value="1"/>
</dbReference>
<dbReference type="RefSeq" id="WP_068423321.1">
    <property type="nucleotide sequence ID" value="NZ_LVHI01000007.1"/>
</dbReference>
<dbReference type="GO" id="GO:0005829">
    <property type="term" value="C:cytosol"/>
    <property type="evidence" value="ECO:0007669"/>
    <property type="project" value="TreeGrafter"/>
</dbReference>
<accession>A0A177YL88</accession>
<reference evidence="4 5" key="1">
    <citation type="submission" date="2016-03" db="EMBL/GenBank/DDBJ databases">
        <title>Genome sequence of Rhodococcus kyotonensis KB10.</title>
        <authorList>
            <person name="Jeong H."/>
            <person name="Hong C.E."/>
            <person name="Jo S.H."/>
            <person name="Park J.M."/>
        </authorList>
    </citation>
    <scope>NUCLEOTIDE SEQUENCE [LARGE SCALE GENOMIC DNA]</scope>
    <source>
        <strain evidence="4 5">KB10</strain>
    </source>
</reference>
<protein>
    <recommendedName>
        <fullName evidence="2">Aminopyrimidine aminohydrolase</fullName>
        <ecNumber evidence="2">3.5.99.2</ecNumber>
    </recommendedName>
</protein>
<comment type="pathway">
    <text evidence="1 2">Cofactor biosynthesis; thiamine diphosphate biosynthesis.</text>
</comment>
<dbReference type="InterPro" id="IPR004305">
    <property type="entry name" value="Thiaminase-2/PQQC"/>
</dbReference>
<feature type="domain" description="Thiaminase-2/PQQC" evidence="3">
    <location>
        <begin position="32"/>
        <end position="227"/>
    </location>
</feature>
<dbReference type="GO" id="GO:0009229">
    <property type="term" value="P:thiamine diphosphate biosynthetic process"/>
    <property type="evidence" value="ECO:0007669"/>
    <property type="project" value="UniProtKB-UniPathway"/>
</dbReference>
<keyword evidence="2" id="KW-0378">Hydrolase</keyword>
<dbReference type="SUPFAM" id="SSF48613">
    <property type="entry name" value="Heme oxygenase-like"/>
    <property type="match status" value="1"/>
</dbReference>
<keyword evidence="2" id="KW-0784">Thiamine biosynthesis</keyword>
<comment type="catalytic activity">
    <reaction evidence="2">
        <text>thiamine + H2O = 5-(2-hydroxyethyl)-4-methylthiazole + 4-amino-5-hydroxymethyl-2-methylpyrimidine + H(+)</text>
        <dbReference type="Rhea" id="RHEA:17509"/>
        <dbReference type="ChEBI" id="CHEBI:15377"/>
        <dbReference type="ChEBI" id="CHEBI:15378"/>
        <dbReference type="ChEBI" id="CHEBI:16892"/>
        <dbReference type="ChEBI" id="CHEBI:17957"/>
        <dbReference type="ChEBI" id="CHEBI:18385"/>
        <dbReference type="EC" id="3.5.99.2"/>
    </reaction>
</comment>
<evidence type="ECO:0000313" key="4">
    <source>
        <dbReference type="EMBL" id="OAK55979.1"/>
    </source>
</evidence>
<dbReference type="EMBL" id="LVHI01000007">
    <property type="protein sequence ID" value="OAK55979.1"/>
    <property type="molecule type" value="Genomic_DNA"/>
</dbReference>
<comment type="function">
    <text evidence="2">Catalyzes an amino-pyrimidine hydrolysis reaction at the C5' of the pyrimidine moiety of thiamine compounds, a reaction that is part of a thiamine salvage pathway.</text>
</comment>